<proteinExistence type="predicted"/>
<accession>A0A182V019</accession>
<evidence type="ECO:0000313" key="3">
    <source>
        <dbReference type="Proteomes" id="UP000075903"/>
    </source>
</evidence>
<evidence type="ECO:0000256" key="1">
    <source>
        <dbReference type="SAM" id="MobiDB-lite"/>
    </source>
</evidence>
<organism evidence="2 3">
    <name type="scientific">Anopheles merus</name>
    <name type="common">Mosquito</name>
    <dbReference type="NCBI Taxonomy" id="30066"/>
    <lineage>
        <taxon>Eukaryota</taxon>
        <taxon>Metazoa</taxon>
        <taxon>Ecdysozoa</taxon>
        <taxon>Arthropoda</taxon>
        <taxon>Hexapoda</taxon>
        <taxon>Insecta</taxon>
        <taxon>Pterygota</taxon>
        <taxon>Neoptera</taxon>
        <taxon>Endopterygota</taxon>
        <taxon>Diptera</taxon>
        <taxon>Nematocera</taxon>
        <taxon>Culicoidea</taxon>
        <taxon>Culicidae</taxon>
        <taxon>Anophelinae</taxon>
        <taxon>Anopheles</taxon>
    </lineage>
</organism>
<dbReference type="VEuPathDB" id="VectorBase:AMEM006584"/>
<feature type="region of interest" description="Disordered" evidence="1">
    <location>
        <begin position="1"/>
        <end position="127"/>
    </location>
</feature>
<sequence length="190" mass="18616">MKLTHQAAGIGGGSLPSSSSVWDGTSQFAPWPPLVQQKGSTPPLGQLGAGLVGGGGGGLVGTAQFGPEPPLVQQYGGIPPAGHAGGGGGGGLQYGGTPPAGQVGGRVGGGGGGRVGGGVGGGGTSTVGLHQRDNSVVELVEEVVAELVVEWEVVAHSSWGHFLRWYSSTVALLRLGRLAVVVVVSSVQRS</sequence>
<protein>
    <submittedName>
        <fullName evidence="2">Uncharacterized protein</fullName>
    </submittedName>
</protein>
<feature type="compositionally biased region" description="Low complexity" evidence="1">
    <location>
        <begin position="15"/>
        <end position="24"/>
    </location>
</feature>
<dbReference type="EnsemblMetazoa" id="AMEM006584-RA">
    <property type="protein sequence ID" value="AMEM006584-PA"/>
    <property type="gene ID" value="AMEM006584"/>
</dbReference>
<dbReference type="Proteomes" id="UP000075903">
    <property type="component" value="Unassembled WGS sequence"/>
</dbReference>
<evidence type="ECO:0000313" key="2">
    <source>
        <dbReference type="EnsemblMetazoa" id="AMEM006584-PA"/>
    </source>
</evidence>
<reference evidence="2" key="1">
    <citation type="submission" date="2020-05" db="UniProtKB">
        <authorList>
            <consortium name="EnsemblMetazoa"/>
        </authorList>
    </citation>
    <scope>IDENTIFICATION</scope>
    <source>
        <strain evidence="2">MAF</strain>
    </source>
</reference>
<feature type="compositionally biased region" description="Gly residues" evidence="1">
    <location>
        <begin position="83"/>
        <end position="94"/>
    </location>
</feature>
<dbReference type="AlphaFoldDB" id="A0A182V019"/>
<feature type="compositionally biased region" description="Gly residues" evidence="1">
    <location>
        <begin position="47"/>
        <end position="60"/>
    </location>
</feature>
<keyword evidence="3" id="KW-1185">Reference proteome</keyword>
<name>A0A182V019_ANOME</name>
<feature type="compositionally biased region" description="Gly residues" evidence="1">
    <location>
        <begin position="102"/>
        <end position="125"/>
    </location>
</feature>